<feature type="active site" description="Proton donor" evidence="5">
    <location>
        <position position="544"/>
    </location>
</feature>
<evidence type="ECO:0000256" key="1">
    <source>
        <dbReference type="ARBA" id="ARBA00001974"/>
    </source>
</evidence>
<dbReference type="GO" id="GO:0050660">
    <property type="term" value="F:flavin adenine dinucleotide binding"/>
    <property type="evidence" value="ECO:0007669"/>
    <property type="project" value="InterPro"/>
</dbReference>
<dbReference type="PIRSF" id="PIRSF000137">
    <property type="entry name" value="Alcohol_oxidase"/>
    <property type="match status" value="1"/>
</dbReference>
<dbReference type="Gene3D" id="3.50.50.60">
    <property type="entry name" value="FAD/NAD(P)-binding domain"/>
    <property type="match status" value="1"/>
</dbReference>
<dbReference type="AlphaFoldDB" id="A0A8H6ZES7"/>
<organism evidence="9 10">
    <name type="scientific">Mycena sanguinolenta</name>
    <dbReference type="NCBI Taxonomy" id="230812"/>
    <lineage>
        <taxon>Eukaryota</taxon>
        <taxon>Fungi</taxon>
        <taxon>Dikarya</taxon>
        <taxon>Basidiomycota</taxon>
        <taxon>Agaricomycotina</taxon>
        <taxon>Agaricomycetes</taxon>
        <taxon>Agaricomycetidae</taxon>
        <taxon>Agaricales</taxon>
        <taxon>Marasmiineae</taxon>
        <taxon>Mycenaceae</taxon>
        <taxon>Mycena</taxon>
    </lineage>
</organism>
<evidence type="ECO:0000313" key="9">
    <source>
        <dbReference type="EMBL" id="KAF7374315.1"/>
    </source>
</evidence>
<feature type="domain" description="Glucose-methanol-choline oxidoreductase N-terminal" evidence="8">
    <location>
        <begin position="317"/>
        <end position="331"/>
    </location>
</feature>
<feature type="active site" description="Proton acceptor" evidence="5">
    <location>
        <position position="588"/>
    </location>
</feature>
<dbReference type="InterPro" id="IPR007867">
    <property type="entry name" value="GMC_OxRtase_C"/>
</dbReference>
<comment type="similarity">
    <text evidence="2">Belongs to the GMC oxidoreductase family.</text>
</comment>
<evidence type="ECO:0000256" key="4">
    <source>
        <dbReference type="ARBA" id="ARBA00022827"/>
    </source>
</evidence>
<proteinExistence type="inferred from homology"/>
<keyword evidence="7" id="KW-0732">Signal</keyword>
<keyword evidence="4 6" id="KW-0274">FAD</keyword>
<dbReference type="InterPro" id="IPR012132">
    <property type="entry name" value="GMC_OxRdtase"/>
</dbReference>
<dbReference type="InterPro" id="IPR000172">
    <property type="entry name" value="GMC_OxRdtase_N"/>
</dbReference>
<feature type="signal peptide" evidence="7">
    <location>
        <begin position="1"/>
        <end position="19"/>
    </location>
</feature>
<evidence type="ECO:0000256" key="7">
    <source>
        <dbReference type="SAM" id="SignalP"/>
    </source>
</evidence>
<dbReference type="SUPFAM" id="SSF54373">
    <property type="entry name" value="FAD-linked reductases, C-terminal domain"/>
    <property type="match status" value="1"/>
</dbReference>
<dbReference type="EMBL" id="JACAZH010000002">
    <property type="protein sequence ID" value="KAF7374315.1"/>
    <property type="molecule type" value="Genomic_DNA"/>
</dbReference>
<dbReference type="Pfam" id="PF00732">
    <property type="entry name" value="GMC_oxred_N"/>
    <property type="match status" value="1"/>
</dbReference>
<feature type="binding site" evidence="6">
    <location>
        <position position="278"/>
    </location>
    <ligand>
        <name>FAD</name>
        <dbReference type="ChEBI" id="CHEBI:57692"/>
    </ligand>
</feature>
<feature type="chain" id="PRO_5034593170" evidence="7">
    <location>
        <begin position="20"/>
        <end position="609"/>
    </location>
</feature>
<name>A0A8H6ZES7_9AGAR</name>
<dbReference type="Gene3D" id="3.30.560.10">
    <property type="entry name" value="Glucose Oxidase, domain 3"/>
    <property type="match status" value="1"/>
</dbReference>
<evidence type="ECO:0000256" key="2">
    <source>
        <dbReference type="ARBA" id="ARBA00010790"/>
    </source>
</evidence>
<evidence type="ECO:0000313" key="10">
    <source>
        <dbReference type="Proteomes" id="UP000623467"/>
    </source>
</evidence>
<dbReference type="PANTHER" id="PTHR11552">
    <property type="entry name" value="GLUCOSE-METHANOL-CHOLINE GMC OXIDOREDUCTASE"/>
    <property type="match status" value="1"/>
</dbReference>
<dbReference type="PROSITE" id="PS00624">
    <property type="entry name" value="GMC_OXRED_2"/>
    <property type="match status" value="1"/>
</dbReference>
<keyword evidence="10" id="KW-1185">Reference proteome</keyword>
<dbReference type="Proteomes" id="UP000623467">
    <property type="component" value="Unassembled WGS sequence"/>
</dbReference>
<gene>
    <name evidence="9" type="ORF">MSAN_00314900</name>
</gene>
<dbReference type="SUPFAM" id="SSF51905">
    <property type="entry name" value="FAD/NAD(P)-binding domain"/>
    <property type="match status" value="1"/>
</dbReference>
<reference evidence="9" key="1">
    <citation type="submission" date="2020-05" db="EMBL/GenBank/DDBJ databases">
        <title>Mycena genomes resolve the evolution of fungal bioluminescence.</title>
        <authorList>
            <person name="Tsai I.J."/>
        </authorList>
    </citation>
    <scope>NUCLEOTIDE SEQUENCE</scope>
    <source>
        <strain evidence="9">160909Yilan</strain>
    </source>
</reference>
<dbReference type="OrthoDB" id="269227at2759"/>
<dbReference type="InterPro" id="IPR036188">
    <property type="entry name" value="FAD/NAD-bd_sf"/>
</dbReference>
<dbReference type="GO" id="GO:0016614">
    <property type="term" value="F:oxidoreductase activity, acting on CH-OH group of donors"/>
    <property type="evidence" value="ECO:0007669"/>
    <property type="project" value="InterPro"/>
</dbReference>
<evidence type="ECO:0000256" key="5">
    <source>
        <dbReference type="PIRSR" id="PIRSR000137-1"/>
    </source>
</evidence>
<sequence length="609" mass="64809">MPSPPLALIFLPFSVLARAVQVYEDVSQLPTLSYDFVVVGGRASHLCLGSALTLFTGGTAGGVVTNRLTENPSWSVLVLEAGPSNADVLEAIVPLLVFDISAEYSWNYSTTPQSGMNDAVLAYSRGHILGGSSSTNAMIYTRGSRDDFDRFANITGDSGWSWDNMLPYFFKNEKWTAPADGHSGAGEFDPAVHGHNGVNSVSLSGYPWPASDTRIIQTTKDLPNEWAFVLDMNAGVNLGVGWLQSTIGDGGRSSSATSYLGPQYISRPNLHILVNAQVSRVLQSTENSLHFNAVEFSQDQTTLYTVTASKEIVLSAGAIGTPHILLNSGIGNKTTLESIGISTVLDLPSVGQNFSDQPVTSNTWFASSNDTLESFTQNTTAFEEDLVQWNETRTGPLVDTVATHLVYIRLESNSTIFESFEDPSAGPQAPHIELSLNPGAGKLDVTPAGHFFSSTNAIVSPGGSITLNASDPNPFNAPLIDPALFTSEFDIFAMKIAILKSEEFLSASAWKDYIIGPVDVLAAALVSDAALEAYIRNTSIPASHCVGSAAMSAKSANWGVVDPDLRVKNATGLRIVDASVMPFGPSGHTQAPTYAVAERGSDLIKASWA</sequence>
<dbReference type="Pfam" id="PF05199">
    <property type="entry name" value="GMC_oxred_C"/>
    <property type="match status" value="1"/>
</dbReference>
<evidence type="ECO:0000256" key="3">
    <source>
        <dbReference type="ARBA" id="ARBA00022630"/>
    </source>
</evidence>
<evidence type="ECO:0000256" key="6">
    <source>
        <dbReference type="PIRSR" id="PIRSR000137-2"/>
    </source>
</evidence>
<comment type="cofactor">
    <cofactor evidence="1 6">
        <name>FAD</name>
        <dbReference type="ChEBI" id="CHEBI:57692"/>
    </cofactor>
</comment>
<accession>A0A8H6ZES7</accession>
<comment type="caution">
    <text evidence="9">The sequence shown here is derived from an EMBL/GenBank/DDBJ whole genome shotgun (WGS) entry which is preliminary data.</text>
</comment>
<evidence type="ECO:0000259" key="8">
    <source>
        <dbReference type="PROSITE" id="PS00624"/>
    </source>
</evidence>
<keyword evidence="3" id="KW-0285">Flavoprotein</keyword>
<dbReference type="PANTHER" id="PTHR11552:SF147">
    <property type="entry name" value="CHOLINE DEHYDROGENASE, MITOCHONDRIAL"/>
    <property type="match status" value="1"/>
</dbReference>
<protein>
    <submittedName>
        <fullName evidence="9">Pyranose dehydrogenase 3</fullName>
    </submittedName>
</protein>